<keyword evidence="5" id="KW-1185">Reference proteome</keyword>
<comment type="caution">
    <text evidence="4">The sequence shown here is derived from an EMBL/GenBank/DDBJ whole genome shotgun (WGS) entry which is preliminary data.</text>
</comment>
<organism evidence="4 5">
    <name type="scientific">Hyphococcus luteus</name>
    <dbReference type="NCBI Taxonomy" id="2058213"/>
    <lineage>
        <taxon>Bacteria</taxon>
        <taxon>Pseudomonadati</taxon>
        <taxon>Pseudomonadota</taxon>
        <taxon>Alphaproteobacteria</taxon>
        <taxon>Parvularculales</taxon>
        <taxon>Parvularculaceae</taxon>
        <taxon>Hyphococcus</taxon>
    </lineage>
</organism>
<evidence type="ECO:0000256" key="1">
    <source>
        <dbReference type="ARBA" id="ARBA00023002"/>
    </source>
</evidence>
<dbReference type="InterPro" id="IPR013107">
    <property type="entry name" value="Acyl-CoA_DH_C"/>
</dbReference>
<dbReference type="Proteomes" id="UP000239504">
    <property type="component" value="Unassembled WGS sequence"/>
</dbReference>
<dbReference type="Gene3D" id="1.10.540.10">
    <property type="entry name" value="Acyl-CoA dehydrogenase/oxidase, N-terminal domain"/>
    <property type="match status" value="1"/>
</dbReference>
<dbReference type="InterPro" id="IPR036250">
    <property type="entry name" value="AcylCo_DH-like_C"/>
</dbReference>
<sequence>MGYTELKAAAKKLQPLIEAEADEAERLTHLTDATVKALQDAGLYTMLLPKDLGGAQITFSDAIRVVEDVAYADASAGWCTMVAGVAGSTVGAYIPDGGAEKIYGKGPNRIVAGQGVPRGLARRADGGFVIEGNWSYGSGIYHAEIVHSGCTVMKNGEPERYDDGTPVVILAHFDREHMELGHNWDVLGLRGTGSYDYTAKDLFVPDDMCYEYAATDPVRGGNQYSLGLIGFTSFGHTAWAIGVGRRTLDELAEVARTKANPFGVIGDSASFKEKYAHAEAKYRAARAFCYEAWDDLSEVLLKDRPASLEQIALIRLAMRHIHDVISENAVFAHINGGGVSLRKSRLQRCFRDIHAGTQHILLSDQIVQACGQVLEGRVNQDAKWNIFGVLD</sequence>
<gene>
    <name evidence="4" type="ORF">CW354_18105</name>
</gene>
<dbReference type="RefSeq" id="WP_104831475.1">
    <property type="nucleotide sequence ID" value="NZ_PJCH01000015.1"/>
</dbReference>
<dbReference type="Gene3D" id="2.40.110.10">
    <property type="entry name" value="Butyryl-CoA Dehydrogenase, subunit A, domain 2"/>
    <property type="match status" value="1"/>
</dbReference>
<dbReference type="Pfam" id="PF02771">
    <property type="entry name" value="Acyl-CoA_dh_N"/>
    <property type="match status" value="1"/>
</dbReference>
<dbReference type="InterPro" id="IPR046373">
    <property type="entry name" value="Acyl-CoA_Oxase/DH_mid-dom_sf"/>
</dbReference>
<feature type="domain" description="Acyl-CoA dehydrogenase/oxidase N-terminal" evidence="2">
    <location>
        <begin position="9"/>
        <end position="84"/>
    </location>
</feature>
<dbReference type="SUPFAM" id="SSF56645">
    <property type="entry name" value="Acyl-CoA dehydrogenase NM domain-like"/>
    <property type="match status" value="1"/>
</dbReference>
<dbReference type="GO" id="GO:0050660">
    <property type="term" value="F:flavin adenine dinucleotide binding"/>
    <property type="evidence" value="ECO:0007669"/>
    <property type="project" value="InterPro"/>
</dbReference>
<dbReference type="SUPFAM" id="SSF47203">
    <property type="entry name" value="Acyl-CoA dehydrogenase C-terminal domain-like"/>
    <property type="match status" value="1"/>
</dbReference>
<evidence type="ECO:0000259" key="3">
    <source>
        <dbReference type="Pfam" id="PF08028"/>
    </source>
</evidence>
<dbReference type="InterPro" id="IPR037069">
    <property type="entry name" value="AcylCoA_DH/ox_N_sf"/>
</dbReference>
<evidence type="ECO:0000313" key="4">
    <source>
        <dbReference type="EMBL" id="PQA86263.1"/>
    </source>
</evidence>
<dbReference type="AlphaFoldDB" id="A0A2S7K178"/>
<dbReference type="GO" id="GO:0003995">
    <property type="term" value="F:acyl-CoA dehydrogenase activity"/>
    <property type="evidence" value="ECO:0007669"/>
    <property type="project" value="TreeGrafter"/>
</dbReference>
<dbReference type="Pfam" id="PF08028">
    <property type="entry name" value="Acyl-CoA_dh_2"/>
    <property type="match status" value="1"/>
</dbReference>
<dbReference type="Gene3D" id="1.20.140.10">
    <property type="entry name" value="Butyryl-CoA Dehydrogenase, subunit A, domain 3"/>
    <property type="match status" value="1"/>
</dbReference>
<dbReference type="EMBL" id="PJCH01000015">
    <property type="protein sequence ID" value="PQA86263.1"/>
    <property type="molecule type" value="Genomic_DNA"/>
</dbReference>
<dbReference type="PANTHER" id="PTHR43884">
    <property type="entry name" value="ACYL-COA DEHYDROGENASE"/>
    <property type="match status" value="1"/>
</dbReference>
<protein>
    <submittedName>
        <fullName evidence="4">Acyl-CoA dehydrogenase</fullName>
    </submittedName>
</protein>
<reference evidence="4 5" key="1">
    <citation type="submission" date="2017-12" db="EMBL/GenBank/DDBJ databases">
        <authorList>
            <person name="Hurst M.R.H."/>
        </authorList>
    </citation>
    <scope>NUCLEOTIDE SEQUENCE [LARGE SCALE GENOMIC DNA]</scope>
    <source>
        <strain evidence="4 5">SY-3-19</strain>
    </source>
</reference>
<feature type="domain" description="Acyl-CoA dehydrogenase C-terminal" evidence="3">
    <location>
        <begin position="235"/>
        <end position="363"/>
    </location>
</feature>
<proteinExistence type="predicted"/>
<evidence type="ECO:0000259" key="2">
    <source>
        <dbReference type="Pfam" id="PF02771"/>
    </source>
</evidence>
<evidence type="ECO:0000313" key="5">
    <source>
        <dbReference type="Proteomes" id="UP000239504"/>
    </source>
</evidence>
<dbReference type="PANTHER" id="PTHR43884:SF12">
    <property type="entry name" value="ISOVALERYL-COA DEHYDROGENASE, MITOCHONDRIAL-RELATED"/>
    <property type="match status" value="1"/>
</dbReference>
<name>A0A2S7K178_9PROT</name>
<keyword evidence="1" id="KW-0560">Oxidoreductase</keyword>
<dbReference type="PIRSF" id="PIRSF016578">
    <property type="entry name" value="HsaA"/>
    <property type="match status" value="1"/>
</dbReference>
<dbReference type="InterPro" id="IPR013786">
    <property type="entry name" value="AcylCoA_DH/ox_N"/>
</dbReference>
<dbReference type="InterPro" id="IPR009100">
    <property type="entry name" value="AcylCoA_DH/oxidase_NM_dom_sf"/>
</dbReference>
<accession>A0A2S7K178</accession>
<dbReference type="OrthoDB" id="7316074at2"/>